<evidence type="ECO:0000313" key="5">
    <source>
        <dbReference type="Proteomes" id="UP001206925"/>
    </source>
</evidence>
<protein>
    <recommendedName>
        <fullName evidence="3">PPIase cyclophilin-type domain-containing protein</fullName>
    </recommendedName>
</protein>
<feature type="compositionally biased region" description="Basic and acidic residues" evidence="2">
    <location>
        <begin position="67"/>
        <end position="96"/>
    </location>
</feature>
<proteinExistence type="inferred from homology"/>
<reference evidence="4" key="1">
    <citation type="submission" date="2022-06" db="EMBL/GenBank/DDBJ databases">
        <title>Uncovering the hologenomic basis of an extraordinary plant invasion.</title>
        <authorList>
            <person name="Bieker V.C."/>
            <person name="Martin M.D."/>
            <person name="Gilbert T."/>
            <person name="Hodgins K."/>
            <person name="Battlay P."/>
            <person name="Petersen B."/>
            <person name="Wilson J."/>
        </authorList>
    </citation>
    <scope>NUCLEOTIDE SEQUENCE</scope>
    <source>
        <strain evidence="4">AA19_3_7</strain>
        <tissue evidence="4">Leaf</tissue>
    </source>
</reference>
<evidence type="ECO:0000313" key="4">
    <source>
        <dbReference type="EMBL" id="KAI7740250.1"/>
    </source>
</evidence>
<dbReference type="InterPro" id="IPR029000">
    <property type="entry name" value="Cyclophilin-like_dom_sf"/>
</dbReference>
<dbReference type="GO" id="GO:0016018">
    <property type="term" value="F:cyclosporin A binding"/>
    <property type="evidence" value="ECO:0007669"/>
    <property type="project" value="TreeGrafter"/>
</dbReference>
<accession>A0AAD5CFB6</accession>
<dbReference type="InterPro" id="IPR002130">
    <property type="entry name" value="Cyclophilin-type_PPIase_dom"/>
</dbReference>
<comment type="similarity">
    <text evidence="1">Belongs to the cyclophilin-type PPIase family.</text>
</comment>
<dbReference type="Gene3D" id="2.40.100.10">
    <property type="entry name" value="Cyclophilin-like"/>
    <property type="match status" value="1"/>
</dbReference>
<dbReference type="EMBL" id="JAMZMK010008481">
    <property type="protein sequence ID" value="KAI7740250.1"/>
    <property type="molecule type" value="Genomic_DNA"/>
</dbReference>
<dbReference type="Pfam" id="PF00160">
    <property type="entry name" value="Pro_isomerase"/>
    <property type="match status" value="1"/>
</dbReference>
<dbReference type="GO" id="GO:0005737">
    <property type="term" value="C:cytoplasm"/>
    <property type="evidence" value="ECO:0007669"/>
    <property type="project" value="TreeGrafter"/>
</dbReference>
<evidence type="ECO:0000256" key="2">
    <source>
        <dbReference type="SAM" id="MobiDB-lite"/>
    </source>
</evidence>
<comment type="caution">
    <text evidence="4">The sequence shown here is derived from an EMBL/GenBank/DDBJ whole genome shotgun (WGS) entry which is preliminary data.</text>
</comment>
<dbReference type="AlphaFoldDB" id="A0AAD5CFB6"/>
<name>A0AAD5CFB6_AMBAR</name>
<dbReference type="Proteomes" id="UP001206925">
    <property type="component" value="Unassembled WGS sequence"/>
</dbReference>
<organism evidence="4 5">
    <name type="scientific">Ambrosia artemisiifolia</name>
    <name type="common">Common ragweed</name>
    <dbReference type="NCBI Taxonomy" id="4212"/>
    <lineage>
        <taxon>Eukaryota</taxon>
        <taxon>Viridiplantae</taxon>
        <taxon>Streptophyta</taxon>
        <taxon>Embryophyta</taxon>
        <taxon>Tracheophyta</taxon>
        <taxon>Spermatophyta</taxon>
        <taxon>Magnoliopsida</taxon>
        <taxon>eudicotyledons</taxon>
        <taxon>Gunneridae</taxon>
        <taxon>Pentapetalae</taxon>
        <taxon>asterids</taxon>
        <taxon>campanulids</taxon>
        <taxon>Asterales</taxon>
        <taxon>Asteraceae</taxon>
        <taxon>Asteroideae</taxon>
        <taxon>Heliantheae alliance</taxon>
        <taxon>Heliantheae</taxon>
        <taxon>Ambrosia</taxon>
    </lineage>
</organism>
<sequence length="147" mass="16801">MAIADRDSRGSLFNITFAANRHLDRKYVIFGKLVQGVDVLKKIENVGDEDGRPTVTVKIIYCGEVSERENQSSDKKTTGKKGKDVSSEVHSHEVSRKGKHKKSSKDRRKKRKRYSSSESDSSSEMDSEHQHWNLETVSVRFFPLEML</sequence>
<dbReference type="PANTHER" id="PTHR11071">
    <property type="entry name" value="PEPTIDYL-PROLYL CIS-TRANS ISOMERASE"/>
    <property type="match status" value="1"/>
</dbReference>
<evidence type="ECO:0000256" key="1">
    <source>
        <dbReference type="ARBA" id="ARBA00007365"/>
    </source>
</evidence>
<keyword evidence="5" id="KW-1185">Reference proteome</keyword>
<gene>
    <name evidence="4" type="ORF">M8C21_021679</name>
</gene>
<evidence type="ECO:0000259" key="3">
    <source>
        <dbReference type="PROSITE" id="PS50072"/>
    </source>
</evidence>
<feature type="region of interest" description="Disordered" evidence="2">
    <location>
        <begin position="67"/>
        <end position="132"/>
    </location>
</feature>
<dbReference type="PANTHER" id="PTHR11071:SF561">
    <property type="entry name" value="PEPTIDYL-PROLYL CIS-TRANS ISOMERASE D-RELATED"/>
    <property type="match status" value="1"/>
</dbReference>
<feature type="compositionally biased region" description="Basic residues" evidence="2">
    <location>
        <begin position="97"/>
        <end position="114"/>
    </location>
</feature>
<dbReference type="PROSITE" id="PS50072">
    <property type="entry name" value="CSA_PPIASE_2"/>
    <property type="match status" value="1"/>
</dbReference>
<dbReference type="SUPFAM" id="SSF50891">
    <property type="entry name" value="Cyclophilin-like"/>
    <property type="match status" value="1"/>
</dbReference>
<dbReference type="GO" id="GO:0003755">
    <property type="term" value="F:peptidyl-prolyl cis-trans isomerase activity"/>
    <property type="evidence" value="ECO:0007669"/>
    <property type="project" value="InterPro"/>
</dbReference>
<feature type="domain" description="PPIase cyclophilin-type" evidence="3">
    <location>
        <begin position="1"/>
        <end position="64"/>
    </location>
</feature>
<dbReference type="GO" id="GO:0006457">
    <property type="term" value="P:protein folding"/>
    <property type="evidence" value="ECO:0007669"/>
    <property type="project" value="TreeGrafter"/>
</dbReference>